<dbReference type="PROSITE" id="PS50887">
    <property type="entry name" value="GGDEF"/>
    <property type="match status" value="1"/>
</dbReference>
<dbReference type="InterPro" id="IPR043128">
    <property type="entry name" value="Rev_trsase/Diguanyl_cyclase"/>
</dbReference>
<dbReference type="InterPro" id="IPR050469">
    <property type="entry name" value="Diguanylate_Cyclase"/>
</dbReference>
<evidence type="ECO:0000313" key="7">
    <source>
        <dbReference type="Proteomes" id="UP001597090"/>
    </source>
</evidence>
<feature type="transmembrane region" description="Helical" evidence="3">
    <location>
        <begin position="271"/>
        <end position="290"/>
    </location>
</feature>
<evidence type="ECO:0000313" key="6">
    <source>
        <dbReference type="EMBL" id="MFD0739737.1"/>
    </source>
</evidence>
<accession>A0ABW2YMX1</accession>
<comment type="catalytic activity">
    <reaction evidence="2">
        <text>2 GTP = 3',3'-c-di-GMP + 2 diphosphate</text>
        <dbReference type="Rhea" id="RHEA:24898"/>
        <dbReference type="ChEBI" id="CHEBI:33019"/>
        <dbReference type="ChEBI" id="CHEBI:37565"/>
        <dbReference type="ChEBI" id="CHEBI:58805"/>
        <dbReference type="EC" id="2.7.7.65"/>
    </reaction>
</comment>
<proteinExistence type="predicted"/>
<sequence>MRELVRGCAVLLLLLVAGLCAPPLAAQSLQAELLLTQDDLDGPPASAPVLARVDAGARGRVARVVLPQRVGSYWLRLTTDAAIAPGEDTLLVLEGAQGLGPVTFYPPAAEPRVVRESGQGGSQLLRRGWVLSLPSGWPAASVAYLRVNGMTTQPLRLRLASAGEIAHGQRTHARYAIAAFTVLMLMAVAMLGIYVAFRDLLYLSYAGYLTAAGIHALLLSGDAGEIWGLANLAAYGATGNWAMATLAVALQLVFTWRFLELDRLLPRGAIAVKVLFWAHLALLATLLFGGARVHGWYYLVGNALLICTVPVLLAVAVLAWQRGATYASYYLLGWTPLFAVAALAASNQLGLVNAPWAERALPLAAVIESAVLALALSQHAANRHRIAVLAQQTLGRDPLTGALNREALEQMLESWHQLGSLGARSYGVLQLDLDRFGEINERYGRAVGDAVLQQALVRIRAVLRPDDTIARMPGDGFAVVTNCPPEDCHHLARRVADSFALRPFRIDGHEIAVSVSIGMASSQRGESVPALLARTAQALRSARGVGRNTVSMDLPGRESALIGEARESASSAF</sequence>
<dbReference type="NCBIfam" id="TIGR00254">
    <property type="entry name" value="GGDEF"/>
    <property type="match status" value="1"/>
</dbReference>
<feature type="domain" description="GGDEF" evidence="5">
    <location>
        <begin position="424"/>
        <end position="555"/>
    </location>
</feature>
<keyword evidence="7" id="KW-1185">Reference proteome</keyword>
<keyword evidence="3" id="KW-0472">Membrane</keyword>
<feature type="transmembrane region" description="Helical" evidence="3">
    <location>
        <begin position="327"/>
        <end position="347"/>
    </location>
</feature>
<dbReference type="Gene3D" id="3.30.70.270">
    <property type="match status" value="1"/>
</dbReference>
<gene>
    <name evidence="6" type="ORF">ACFQZQ_10640</name>
</gene>
<dbReference type="PANTHER" id="PTHR45138:SF9">
    <property type="entry name" value="DIGUANYLATE CYCLASE DGCM-RELATED"/>
    <property type="match status" value="1"/>
</dbReference>
<feature type="transmembrane region" description="Helical" evidence="3">
    <location>
        <begin position="296"/>
        <end position="320"/>
    </location>
</feature>
<dbReference type="Pfam" id="PF07695">
    <property type="entry name" value="7TMR-DISM_7TM"/>
    <property type="match status" value="1"/>
</dbReference>
<dbReference type="InterPro" id="IPR011623">
    <property type="entry name" value="7TMR_DISM_rcpt_extracell_dom1"/>
</dbReference>
<dbReference type="GO" id="GO:0052621">
    <property type="term" value="F:diguanylate cyclase activity"/>
    <property type="evidence" value="ECO:0007669"/>
    <property type="project" value="UniProtKB-EC"/>
</dbReference>
<dbReference type="CDD" id="cd01949">
    <property type="entry name" value="GGDEF"/>
    <property type="match status" value="1"/>
</dbReference>
<evidence type="ECO:0000256" key="1">
    <source>
        <dbReference type="ARBA" id="ARBA00012528"/>
    </source>
</evidence>
<dbReference type="SMART" id="SM00267">
    <property type="entry name" value="GGDEF"/>
    <property type="match status" value="1"/>
</dbReference>
<dbReference type="EC" id="2.7.7.65" evidence="1"/>
<comment type="caution">
    <text evidence="6">The sequence shown here is derived from an EMBL/GenBank/DDBJ whole genome shotgun (WGS) entry which is preliminary data.</text>
</comment>
<dbReference type="Pfam" id="PF00990">
    <property type="entry name" value="GGDEF"/>
    <property type="match status" value="1"/>
</dbReference>
<dbReference type="Proteomes" id="UP001597090">
    <property type="component" value="Unassembled WGS sequence"/>
</dbReference>
<keyword evidence="3" id="KW-1133">Transmembrane helix</keyword>
<organism evidence="6 7">
    <name type="scientific">Lysobacter koreensis</name>
    <dbReference type="NCBI Taxonomy" id="266122"/>
    <lineage>
        <taxon>Bacteria</taxon>
        <taxon>Pseudomonadati</taxon>
        <taxon>Pseudomonadota</taxon>
        <taxon>Gammaproteobacteria</taxon>
        <taxon>Lysobacterales</taxon>
        <taxon>Lysobacteraceae</taxon>
        <taxon>Lysobacter</taxon>
    </lineage>
</organism>
<keyword evidence="6" id="KW-0548">Nucleotidyltransferase</keyword>
<dbReference type="EMBL" id="JBHTIH010000004">
    <property type="protein sequence ID" value="MFD0739737.1"/>
    <property type="molecule type" value="Genomic_DNA"/>
</dbReference>
<dbReference type="RefSeq" id="WP_386812767.1">
    <property type="nucleotide sequence ID" value="NZ_JBHTIH010000004.1"/>
</dbReference>
<dbReference type="InterPro" id="IPR029787">
    <property type="entry name" value="Nucleotide_cyclase"/>
</dbReference>
<feature type="transmembrane region" description="Helical" evidence="3">
    <location>
        <begin position="202"/>
        <end position="221"/>
    </location>
</feature>
<dbReference type="PANTHER" id="PTHR45138">
    <property type="entry name" value="REGULATORY COMPONENTS OF SENSORY TRANSDUCTION SYSTEM"/>
    <property type="match status" value="1"/>
</dbReference>
<feature type="chain" id="PRO_5047069072" description="diguanylate cyclase" evidence="4">
    <location>
        <begin position="26"/>
        <end position="573"/>
    </location>
</feature>
<reference evidence="7" key="1">
    <citation type="journal article" date="2019" name="Int. J. Syst. Evol. Microbiol.">
        <title>The Global Catalogue of Microorganisms (GCM) 10K type strain sequencing project: providing services to taxonomists for standard genome sequencing and annotation.</title>
        <authorList>
            <consortium name="The Broad Institute Genomics Platform"/>
            <consortium name="The Broad Institute Genome Sequencing Center for Infectious Disease"/>
            <person name="Wu L."/>
            <person name="Ma J."/>
        </authorList>
    </citation>
    <scope>NUCLEOTIDE SEQUENCE [LARGE SCALE GENOMIC DNA]</scope>
    <source>
        <strain evidence="7">CCUG 55491</strain>
    </source>
</reference>
<feature type="transmembrane region" description="Helical" evidence="3">
    <location>
        <begin position="175"/>
        <end position="195"/>
    </location>
</feature>
<feature type="signal peptide" evidence="4">
    <location>
        <begin position="1"/>
        <end position="25"/>
    </location>
</feature>
<dbReference type="InterPro" id="IPR000160">
    <property type="entry name" value="GGDEF_dom"/>
</dbReference>
<keyword evidence="4" id="KW-0732">Signal</keyword>
<evidence type="ECO:0000259" key="5">
    <source>
        <dbReference type="PROSITE" id="PS50887"/>
    </source>
</evidence>
<dbReference type="SUPFAM" id="SSF55073">
    <property type="entry name" value="Nucleotide cyclase"/>
    <property type="match status" value="1"/>
</dbReference>
<evidence type="ECO:0000256" key="4">
    <source>
        <dbReference type="SAM" id="SignalP"/>
    </source>
</evidence>
<feature type="transmembrane region" description="Helical" evidence="3">
    <location>
        <begin position="241"/>
        <end position="259"/>
    </location>
</feature>
<evidence type="ECO:0000256" key="3">
    <source>
        <dbReference type="SAM" id="Phobius"/>
    </source>
</evidence>
<name>A0ABW2YMX1_9GAMM</name>
<evidence type="ECO:0000256" key="2">
    <source>
        <dbReference type="ARBA" id="ARBA00034247"/>
    </source>
</evidence>
<protein>
    <recommendedName>
        <fullName evidence="1">diguanylate cyclase</fullName>
        <ecNumber evidence="1">2.7.7.65</ecNumber>
    </recommendedName>
</protein>
<keyword evidence="3" id="KW-0812">Transmembrane</keyword>
<keyword evidence="6" id="KW-0808">Transferase</keyword>